<dbReference type="EMBL" id="JADBEB010000001">
    <property type="protein sequence ID" value="MBE1486438.1"/>
    <property type="molecule type" value="Genomic_DNA"/>
</dbReference>
<dbReference type="CDD" id="cd07814">
    <property type="entry name" value="SRPBCC_CalC_Aha1-like"/>
    <property type="match status" value="1"/>
</dbReference>
<gene>
    <name evidence="3" type="ORF">H4W31_002076</name>
</gene>
<evidence type="ECO:0000313" key="3">
    <source>
        <dbReference type="EMBL" id="MBE1486438.1"/>
    </source>
</evidence>
<comment type="caution">
    <text evidence="3">The sequence shown here is derived from an EMBL/GenBank/DDBJ whole genome shotgun (WGS) entry which is preliminary data.</text>
</comment>
<dbReference type="Gene3D" id="3.30.530.20">
    <property type="match status" value="2"/>
</dbReference>
<evidence type="ECO:0000256" key="1">
    <source>
        <dbReference type="ARBA" id="ARBA00006817"/>
    </source>
</evidence>
<protein>
    <submittedName>
        <fullName evidence="3">Uncharacterized protein YndB with AHSA1/START domain</fullName>
    </submittedName>
</protein>
<proteinExistence type="inferred from homology"/>
<feature type="domain" description="Activator of Hsp90 ATPase homologue 1/2-like C-terminal" evidence="2">
    <location>
        <begin position="13"/>
        <end position="128"/>
    </location>
</feature>
<dbReference type="InterPro" id="IPR013538">
    <property type="entry name" value="ASHA1/2-like_C"/>
</dbReference>
<sequence length="292" mass="32262">MTAALTVRARAAAPTKNVWHALTDAAELRVWLAEHAEVELPHRYEFWGRYIPEGDAPHQRPVHVGDNTLRFTWLLDGEETTTEIQLTEESPDSTIVSLSQSHWSFEDAMSGTTIRGVLQTYWSLAIANLVDHVEGRPITPRTDFTSSTFREELLIDAPADAIYDSLTDSAKASEWFGYPVGIEPVVGGRWAMGGFDNNPNPAKVLDLTPGRAMTVDWGPVGVVTWELEESAGKTKLSFVQSGFDTGNPPYGAWAGWLSGLAELRRYHELADWRPIWLPEPTDNASVDASATA</sequence>
<dbReference type="SUPFAM" id="SSF55961">
    <property type="entry name" value="Bet v1-like"/>
    <property type="match status" value="2"/>
</dbReference>
<comment type="similarity">
    <text evidence="1">Belongs to the AHA1 family.</text>
</comment>
<dbReference type="Proteomes" id="UP000649753">
    <property type="component" value="Unassembled WGS sequence"/>
</dbReference>
<feature type="domain" description="Activator of Hsp90 ATPase homologue 1/2-like C-terminal" evidence="2">
    <location>
        <begin position="156"/>
        <end position="267"/>
    </location>
</feature>
<evidence type="ECO:0000313" key="4">
    <source>
        <dbReference type="Proteomes" id="UP000649753"/>
    </source>
</evidence>
<dbReference type="Pfam" id="PF08327">
    <property type="entry name" value="AHSA1"/>
    <property type="match status" value="2"/>
</dbReference>
<reference evidence="3" key="1">
    <citation type="submission" date="2020-10" db="EMBL/GenBank/DDBJ databases">
        <title>Sequencing the genomes of 1000 actinobacteria strains.</title>
        <authorList>
            <person name="Klenk H.-P."/>
        </authorList>
    </citation>
    <scope>NUCLEOTIDE SEQUENCE</scope>
    <source>
        <strain evidence="3">DSM 46832</strain>
    </source>
</reference>
<name>A0A927M1J0_9ACTN</name>
<dbReference type="InterPro" id="IPR023393">
    <property type="entry name" value="START-like_dom_sf"/>
</dbReference>
<evidence type="ECO:0000259" key="2">
    <source>
        <dbReference type="Pfam" id="PF08327"/>
    </source>
</evidence>
<keyword evidence="4" id="KW-1185">Reference proteome</keyword>
<accession>A0A927M1J0</accession>
<organism evidence="3 4">
    <name type="scientific">Plantactinospora soyae</name>
    <dbReference type="NCBI Taxonomy" id="1544732"/>
    <lineage>
        <taxon>Bacteria</taxon>
        <taxon>Bacillati</taxon>
        <taxon>Actinomycetota</taxon>
        <taxon>Actinomycetes</taxon>
        <taxon>Micromonosporales</taxon>
        <taxon>Micromonosporaceae</taxon>
        <taxon>Plantactinospora</taxon>
    </lineage>
</organism>
<dbReference type="AlphaFoldDB" id="A0A927M1J0"/>
<dbReference type="RefSeq" id="WP_192766461.1">
    <property type="nucleotide sequence ID" value="NZ_JADBEB010000001.1"/>
</dbReference>